<name>A0A2Y9CAI2_9FIRM</name>
<keyword evidence="5" id="KW-0997">Cell inner membrane</keyword>
<dbReference type="InterPro" id="IPR001851">
    <property type="entry name" value="ABC_transp_permease"/>
</dbReference>
<evidence type="ECO:0000256" key="3">
    <source>
        <dbReference type="ARBA" id="ARBA00022448"/>
    </source>
</evidence>
<evidence type="ECO:0000313" key="13">
    <source>
        <dbReference type="Proteomes" id="UP000245845"/>
    </source>
</evidence>
<comment type="function">
    <text evidence="9">Part of the ABC transporter complex LsrABCD involved in autoinducer 2 (AI-2) import. Probably responsible for the translocation of the substrate across the membrane.</text>
</comment>
<evidence type="ECO:0000256" key="8">
    <source>
        <dbReference type="ARBA" id="ARBA00023136"/>
    </source>
</evidence>
<dbReference type="EMBL" id="QGDL01000013">
    <property type="protein sequence ID" value="PWJ23632.1"/>
    <property type="molecule type" value="Genomic_DNA"/>
</dbReference>
<comment type="subunit">
    <text evidence="2">The complex is composed of two ATP-binding proteins (LsrA), two transmembrane proteins (LsrC and LsrD) and a solute-binding protein (LsrB).</text>
</comment>
<feature type="transmembrane region" description="Helical" evidence="11">
    <location>
        <begin position="249"/>
        <end position="277"/>
    </location>
</feature>
<dbReference type="AlphaFoldDB" id="A0A2Y9CAI2"/>
<dbReference type="PANTHER" id="PTHR32196:SF29">
    <property type="entry name" value="AUTOINDUCER 2 IMPORT SYSTEM PERMEASE PROTEIN LSRC"/>
    <property type="match status" value="1"/>
</dbReference>
<organism evidence="12 13">
    <name type="scientific">Faecalicatena orotica</name>
    <dbReference type="NCBI Taxonomy" id="1544"/>
    <lineage>
        <taxon>Bacteria</taxon>
        <taxon>Bacillati</taxon>
        <taxon>Bacillota</taxon>
        <taxon>Clostridia</taxon>
        <taxon>Lachnospirales</taxon>
        <taxon>Lachnospiraceae</taxon>
        <taxon>Faecalicatena</taxon>
    </lineage>
</organism>
<feature type="transmembrane region" description="Helical" evidence="11">
    <location>
        <begin position="120"/>
        <end position="139"/>
    </location>
</feature>
<sequence>MKKVKQLLQADLSSVILPIIVIFAILAATSEGFLSSYNMYSVFQSVPIFVIVGLAQMVVLSLGQMNLAVGSIGVLSSVVFGIAMQEAGLPASICIILACGAGLLQGFLQGVMVTKSGINPFIISLALLSLYKGLALVITSGQPFSQLSVGFKEFGNMKIANLFPTTIFIAILVSVVMYILIRYRRLGKKLLACGANGVAAVYSGVNYDKTVIAGHCVSGVLCAIAAILQVSRFGSVQLSIGDDWMLTSFVVPVLGGTLLSGGKVNVIGTFLGGFLMVLINNAIVLWGVSSYATNAAVGIILLLAYEVDRMRKKMMTNQAKNAVEREG</sequence>
<keyword evidence="13" id="KW-1185">Reference proteome</keyword>
<dbReference type="Pfam" id="PF02653">
    <property type="entry name" value="BPD_transp_2"/>
    <property type="match status" value="1"/>
</dbReference>
<evidence type="ECO:0000256" key="6">
    <source>
        <dbReference type="ARBA" id="ARBA00022692"/>
    </source>
</evidence>
<keyword evidence="3" id="KW-0813">Transport</keyword>
<dbReference type="GO" id="GO:0005886">
    <property type="term" value="C:plasma membrane"/>
    <property type="evidence" value="ECO:0007669"/>
    <property type="project" value="UniProtKB-SubCell"/>
</dbReference>
<feature type="transmembrane region" description="Helical" evidence="11">
    <location>
        <begin position="89"/>
        <end position="108"/>
    </location>
</feature>
<feature type="transmembrane region" description="Helical" evidence="11">
    <location>
        <begin position="67"/>
        <end position="83"/>
    </location>
</feature>
<feature type="transmembrane region" description="Helical" evidence="11">
    <location>
        <begin position="12"/>
        <end position="30"/>
    </location>
</feature>
<feature type="transmembrane region" description="Helical" evidence="11">
    <location>
        <begin position="283"/>
        <end position="305"/>
    </location>
</feature>
<evidence type="ECO:0000256" key="11">
    <source>
        <dbReference type="SAM" id="Phobius"/>
    </source>
</evidence>
<feature type="transmembrane region" description="Helical" evidence="11">
    <location>
        <begin position="211"/>
        <end position="228"/>
    </location>
</feature>
<dbReference type="CDD" id="cd06579">
    <property type="entry name" value="TM_PBP1_transp_AraH_like"/>
    <property type="match status" value="1"/>
</dbReference>
<comment type="caution">
    <text evidence="12">The sequence shown here is derived from an EMBL/GenBank/DDBJ whole genome shotgun (WGS) entry which is preliminary data.</text>
</comment>
<evidence type="ECO:0000313" key="12">
    <source>
        <dbReference type="EMBL" id="PWJ23632.1"/>
    </source>
</evidence>
<evidence type="ECO:0000256" key="7">
    <source>
        <dbReference type="ARBA" id="ARBA00022989"/>
    </source>
</evidence>
<dbReference type="PANTHER" id="PTHR32196">
    <property type="entry name" value="ABC TRANSPORTER PERMEASE PROTEIN YPHD-RELATED-RELATED"/>
    <property type="match status" value="1"/>
</dbReference>
<feature type="transmembrane region" description="Helical" evidence="11">
    <location>
        <begin position="42"/>
        <end position="60"/>
    </location>
</feature>
<evidence type="ECO:0000256" key="5">
    <source>
        <dbReference type="ARBA" id="ARBA00022519"/>
    </source>
</evidence>
<comment type="subcellular location">
    <subcellularLocation>
        <location evidence="1">Cell membrane</location>
        <topology evidence="1">Multi-pass membrane protein</topology>
    </subcellularLocation>
</comment>
<evidence type="ECO:0000256" key="2">
    <source>
        <dbReference type="ARBA" id="ARBA00011262"/>
    </source>
</evidence>
<evidence type="ECO:0000256" key="4">
    <source>
        <dbReference type="ARBA" id="ARBA00022475"/>
    </source>
</evidence>
<dbReference type="Proteomes" id="UP000245845">
    <property type="component" value="Unassembled WGS sequence"/>
</dbReference>
<keyword evidence="4" id="KW-1003">Cell membrane</keyword>
<accession>A0A2Y9CAI2</accession>
<evidence type="ECO:0000256" key="10">
    <source>
        <dbReference type="ARBA" id="ARBA00039382"/>
    </source>
</evidence>
<keyword evidence="7 11" id="KW-1133">Transmembrane helix</keyword>
<dbReference type="OrthoDB" id="9784538at2"/>
<keyword evidence="8 11" id="KW-0472">Membrane</keyword>
<dbReference type="GO" id="GO:0022857">
    <property type="term" value="F:transmembrane transporter activity"/>
    <property type="evidence" value="ECO:0007669"/>
    <property type="project" value="InterPro"/>
</dbReference>
<evidence type="ECO:0000256" key="9">
    <source>
        <dbReference type="ARBA" id="ARBA00025439"/>
    </source>
</evidence>
<protein>
    <recommendedName>
        <fullName evidence="10">Autoinducer 2 import system permease protein LsrC</fullName>
    </recommendedName>
</protein>
<proteinExistence type="predicted"/>
<evidence type="ECO:0000256" key="1">
    <source>
        <dbReference type="ARBA" id="ARBA00004651"/>
    </source>
</evidence>
<gene>
    <name evidence="12" type="ORF">A8806_11365</name>
</gene>
<reference evidence="12 13" key="1">
    <citation type="submission" date="2018-05" db="EMBL/GenBank/DDBJ databases">
        <title>The Hungate 1000. A catalogue of reference genomes from the rumen microbiome.</title>
        <authorList>
            <person name="Kelly W."/>
        </authorList>
    </citation>
    <scope>NUCLEOTIDE SEQUENCE [LARGE SCALE GENOMIC DNA]</scope>
    <source>
        <strain evidence="12 13">NLAE-zl-C242</strain>
    </source>
</reference>
<feature type="transmembrane region" description="Helical" evidence="11">
    <location>
        <begin position="159"/>
        <end position="181"/>
    </location>
</feature>
<feature type="transmembrane region" description="Helical" evidence="11">
    <location>
        <begin position="188"/>
        <end position="205"/>
    </location>
</feature>
<keyword evidence="6 11" id="KW-0812">Transmembrane</keyword>
<dbReference type="RefSeq" id="WP_109732818.1">
    <property type="nucleotide sequence ID" value="NZ_BAAACK010000005.1"/>
</dbReference>